<keyword evidence="4" id="KW-0645">Protease</keyword>
<proteinExistence type="inferred from homology"/>
<keyword evidence="6 11" id="KW-0732">Signal</keyword>
<evidence type="ECO:0000256" key="3">
    <source>
        <dbReference type="ARBA" id="ARBA00022645"/>
    </source>
</evidence>
<comment type="caution">
    <text evidence="13">The sequence shown here is derived from an EMBL/GenBank/DDBJ whole genome shotgun (WGS) entry which is preliminary data.</text>
</comment>
<dbReference type="AlphaFoldDB" id="A0A423SSU1"/>
<dbReference type="Pfam" id="PF00246">
    <property type="entry name" value="Peptidase_M14"/>
    <property type="match status" value="1"/>
</dbReference>
<evidence type="ECO:0000256" key="1">
    <source>
        <dbReference type="ARBA" id="ARBA00001947"/>
    </source>
</evidence>
<dbReference type="Gene3D" id="3.40.630.10">
    <property type="entry name" value="Zn peptidases"/>
    <property type="match status" value="1"/>
</dbReference>
<evidence type="ECO:0000256" key="2">
    <source>
        <dbReference type="ARBA" id="ARBA00005988"/>
    </source>
</evidence>
<accession>A0A423SSU1</accession>
<keyword evidence="5" id="KW-0479">Metal-binding</keyword>
<name>A0A423SSU1_PENVA</name>
<evidence type="ECO:0000256" key="11">
    <source>
        <dbReference type="SAM" id="SignalP"/>
    </source>
</evidence>
<dbReference type="InterPro" id="IPR057246">
    <property type="entry name" value="CARBOXYPEPT_ZN_1"/>
</dbReference>
<dbReference type="SUPFAM" id="SSF53187">
    <property type="entry name" value="Zn-dependent exopeptidases"/>
    <property type="match status" value="1"/>
</dbReference>
<feature type="signal peptide" evidence="11">
    <location>
        <begin position="1"/>
        <end position="18"/>
    </location>
</feature>
<dbReference type="GO" id="GO:0005615">
    <property type="term" value="C:extracellular space"/>
    <property type="evidence" value="ECO:0007669"/>
    <property type="project" value="TreeGrafter"/>
</dbReference>
<keyword evidence="14" id="KW-1185">Reference proteome</keyword>
<dbReference type="PROSITE" id="PS00132">
    <property type="entry name" value="CARBOXYPEPT_ZN_1"/>
    <property type="match status" value="1"/>
</dbReference>
<evidence type="ECO:0000313" key="13">
    <source>
        <dbReference type="EMBL" id="ROT67267.1"/>
    </source>
</evidence>
<dbReference type="PANTHER" id="PTHR11705:SF140">
    <property type="entry name" value="FI02848P-RELATED"/>
    <property type="match status" value="1"/>
</dbReference>
<reference evidence="13 14" key="1">
    <citation type="submission" date="2018-04" db="EMBL/GenBank/DDBJ databases">
        <authorList>
            <person name="Zhang X."/>
            <person name="Yuan J."/>
            <person name="Li F."/>
            <person name="Xiang J."/>
        </authorList>
    </citation>
    <scope>NUCLEOTIDE SEQUENCE [LARGE SCALE GENOMIC DNA]</scope>
    <source>
        <tissue evidence="13">Muscle</tissue>
    </source>
</reference>
<dbReference type="PANTHER" id="PTHR11705">
    <property type="entry name" value="PROTEASE FAMILY M14 CARBOXYPEPTIDASE A,B"/>
    <property type="match status" value="1"/>
</dbReference>
<sequence>MILRGGLTLLVVAAAVLGQSHNHRADPTYSGWNVLEVKALPPFLNLEALGFPSHMDLLSFNTGAGTTLLAVAQERLTQFMQRLTEAGVAFQTKINDLSQLFIRPLTYDVTRSLPRGDLTFDRYMYYQEIESYIEALPSKHRNKVQVDEIGRSVEGRPIYLITINKKTKTRKVDKPVIFIEAGAHAREWVSPASALYLVERLLESPSLLRNAEWRLVPLLNPDGYDRLWRKNRAPSSSHFPLPGVQAGRDPCSDLYQGSNPFSEPESRALRKAVSAVKRRTKAYISLHSFGQTFLYPWSYSRAGNNSKSKDLVNLADGMVRKVEAAGGTRYNISSSGVSLLVGGASDDWVASQGVPYVYTMELRDRGETVFHLPEHLIVPTGEDVWTAMKYLGRKLRYRRKNKRN</sequence>
<evidence type="ECO:0000256" key="6">
    <source>
        <dbReference type="ARBA" id="ARBA00022729"/>
    </source>
</evidence>
<evidence type="ECO:0000256" key="4">
    <source>
        <dbReference type="ARBA" id="ARBA00022670"/>
    </source>
</evidence>
<feature type="domain" description="Peptidase M14" evidence="12">
    <location>
        <begin position="122"/>
        <end position="395"/>
    </location>
</feature>
<evidence type="ECO:0000256" key="5">
    <source>
        <dbReference type="ARBA" id="ARBA00022723"/>
    </source>
</evidence>
<keyword evidence="3" id="KW-0121">Carboxypeptidase</keyword>
<dbReference type="GO" id="GO:0006508">
    <property type="term" value="P:proteolysis"/>
    <property type="evidence" value="ECO:0007669"/>
    <property type="project" value="UniProtKB-KW"/>
</dbReference>
<dbReference type="Proteomes" id="UP000283509">
    <property type="component" value="Unassembled WGS sequence"/>
</dbReference>
<evidence type="ECO:0000313" key="14">
    <source>
        <dbReference type="Proteomes" id="UP000283509"/>
    </source>
</evidence>
<dbReference type="InterPro" id="IPR000834">
    <property type="entry name" value="Peptidase_M14"/>
</dbReference>
<organism evidence="13 14">
    <name type="scientific">Penaeus vannamei</name>
    <name type="common">Whiteleg shrimp</name>
    <name type="synonym">Litopenaeus vannamei</name>
    <dbReference type="NCBI Taxonomy" id="6689"/>
    <lineage>
        <taxon>Eukaryota</taxon>
        <taxon>Metazoa</taxon>
        <taxon>Ecdysozoa</taxon>
        <taxon>Arthropoda</taxon>
        <taxon>Crustacea</taxon>
        <taxon>Multicrustacea</taxon>
        <taxon>Malacostraca</taxon>
        <taxon>Eumalacostraca</taxon>
        <taxon>Eucarida</taxon>
        <taxon>Decapoda</taxon>
        <taxon>Dendrobranchiata</taxon>
        <taxon>Penaeoidea</taxon>
        <taxon>Penaeidae</taxon>
        <taxon>Penaeus</taxon>
    </lineage>
</organism>
<dbReference type="FunFam" id="3.40.630.10:FF:000084">
    <property type="entry name" value="Carboxypeptidase B2"/>
    <property type="match status" value="2"/>
</dbReference>
<gene>
    <name evidence="13" type="ORF">C7M84_014671</name>
</gene>
<dbReference type="OrthoDB" id="3626597at2759"/>
<feature type="chain" id="PRO_5019488451" description="Peptidase M14 domain-containing protein" evidence="11">
    <location>
        <begin position="19"/>
        <end position="404"/>
    </location>
</feature>
<keyword evidence="8" id="KW-0862">Zinc</keyword>
<feature type="active site" description="Proton donor/acceptor" evidence="10">
    <location>
        <position position="361"/>
    </location>
</feature>
<evidence type="ECO:0000256" key="8">
    <source>
        <dbReference type="ARBA" id="ARBA00022833"/>
    </source>
</evidence>
<evidence type="ECO:0000256" key="7">
    <source>
        <dbReference type="ARBA" id="ARBA00022801"/>
    </source>
</evidence>
<dbReference type="PRINTS" id="PR00765">
    <property type="entry name" value="CRBOXYPTASEA"/>
</dbReference>
<dbReference type="PROSITE" id="PS52035">
    <property type="entry name" value="PEPTIDASE_M14"/>
    <property type="match status" value="1"/>
</dbReference>
<evidence type="ECO:0000256" key="9">
    <source>
        <dbReference type="ARBA" id="ARBA00023049"/>
    </source>
</evidence>
<keyword evidence="9" id="KW-0482">Metalloprotease</keyword>
<dbReference type="EMBL" id="QCYY01002828">
    <property type="protein sequence ID" value="ROT67267.1"/>
    <property type="molecule type" value="Genomic_DNA"/>
</dbReference>
<reference evidence="13 14" key="2">
    <citation type="submission" date="2019-01" db="EMBL/GenBank/DDBJ databases">
        <title>The decoding of complex shrimp genome reveals the adaptation for benthos swimmer, frequently molting mechanism and breeding impact on genome.</title>
        <authorList>
            <person name="Sun Y."/>
            <person name="Gao Y."/>
            <person name="Yu Y."/>
        </authorList>
    </citation>
    <scope>NUCLEOTIDE SEQUENCE [LARGE SCALE GENOMIC DNA]</scope>
    <source>
        <tissue evidence="13">Muscle</tissue>
    </source>
</reference>
<evidence type="ECO:0000256" key="10">
    <source>
        <dbReference type="PROSITE-ProRule" id="PRU01379"/>
    </source>
</evidence>
<comment type="cofactor">
    <cofactor evidence="1">
        <name>Zn(2+)</name>
        <dbReference type="ChEBI" id="CHEBI:29105"/>
    </cofactor>
</comment>
<comment type="similarity">
    <text evidence="2 10">Belongs to the peptidase M14 family.</text>
</comment>
<protein>
    <recommendedName>
        <fullName evidence="12">Peptidase M14 domain-containing protein</fullName>
    </recommendedName>
</protein>
<keyword evidence="7" id="KW-0378">Hydrolase</keyword>
<dbReference type="GO" id="GO:0008270">
    <property type="term" value="F:zinc ion binding"/>
    <property type="evidence" value="ECO:0007669"/>
    <property type="project" value="InterPro"/>
</dbReference>
<dbReference type="GO" id="GO:0004181">
    <property type="term" value="F:metallocarboxypeptidase activity"/>
    <property type="evidence" value="ECO:0007669"/>
    <property type="project" value="InterPro"/>
</dbReference>
<evidence type="ECO:0000259" key="12">
    <source>
        <dbReference type="PROSITE" id="PS52035"/>
    </source>
</evidence>
<dbReference type="SMART" id="SM00631">
    <property type="entry name" value="Zn_pept"/>
    <property type="match status" value="1"/>
</dbReference>